<dbReference type="AlphaFoldDB" id="A0A439D920"/>
<dbReference type="STRING" id="363999.A0A439D920"/>
<keyword evidence="1" id="KW-0472">Membrane</keyword>
<sequence>MSIARGTSHCNNGLTIQPNFGPAAPRGATWFIGPFEAGEPRHSLPAYPAQRQAAYLVMAGIEIAGLILGAIPLVISGLEHYSDGISTLGRYRRYKAELKILVNILATEEARLLNICEKLLVGIVPPWKIEDMIKHPSDHLWKGDEIQKKIRFRLWRSYAVFEKTAKDVHDAIREMETRLGLQPDGKIMWLQGNRLLREFNRARFSLMKSSYDDLIARITDGIGRLETLTSQNVELEPQRTIRSQYRFLTLMTETVHSLYRALRKSLACHPAHDVNLELAARTSKFTPDDEDETITKSSLFRIAILTYSSSGPDSQDLQKAQSRCEVVIKERGRSIALAPSTEPFDARSRSRKGKKAVRFSNSPSIILPENTNTPGVIQGQSTSTTLVQEMSHLSLAPTKLNAVLDICEALRKSGKQPSQECCGYIMDIHSSKHREYGLYPCTEAIEQDGESTLSLRKVLDSPPEGLPPLTYSDRLYLAAVISSSVLQLHKTPWLPEKLTSDDIFFPRRENGYLYRHPYVFRRVPEPNPPTAVSTTVKLDHLPYNPTVLSLGILLVELILGKSLRAAASAYTSVPDILTNYAAAQQLQSEVDQYGGPNYGSAVRRCLNFSSYRQRLSLEDEGFRHEVYAGVVAPLEETLANDSVIF</sequence>
<feature type="domain" description="DUF7580" evidence="2">
    <location>
        <begin position="397"/>
        <end position="639"/>
    </location>
</feature>
<keyword evidence="1" id="KW-1133">Transmembrane helix</keyword>
<dbReference type="PANTHER" id="PTHR35186">
    <property type="entry name" value="ANK_REP_REGION DOMAIN-CONTAINING PROTEIN"/>
    <property type="match status" value="1"/>
</dbReference>
<feature type="transmembrane region" description="Helical" evidence="1">
    <location>
        <begin position="53"/>
        <end position="75"/>
    </location>
</feature>
<reference evidence="3 4" key="1">
    <citation type="submission" date="2018-12" db="EMBL/GenBank/DDBJ databases">
        <title>Draft genome sequence of Xylaria grammica IHI A82.</title>
        <authorList>
            <person name="Buettner E."/>
            <person name="Kellner H."/>
        </authorList>
    </citation>
    <scope>NUCLEOTIDE SEQUENCE [LARGE SCALE GENOMIC DNA]</scope>
    <source>
        <strain evidence="3 4">IHI A82</strain>
    </source>
</reference>
<evidence type="ECO:0000259" key="2">
    <source>
        <dbReference type="Pfam" id="PF24476"/>
    </source>
</evidence>
<protein>
    <recommendedName>
        <fullName evidence="2">DUF7580 domain-containing protein</fullName>
    </recommendedName>
</protein>
<dbReference type="PANTHER" id="PTHR35186:SF4">
    <property type="entry name" value="PRION-INHIBITION AND PROPAGATION HELO DOMAIN-CONTAINING PROTEIN"/>
    <property type="match status" value="1"/>
</dbReference>
<organism evidence="3 4">
    <name type="scientific">Xylaria grammica</name>
    <dbReference type="NCBI Taxonomy" id="363999"/>
    <lineage>
        <taxon>Eukaryota</taxon>
        <taxon>Fungi</taxon>
        <taxon>Dikarya</taxon>
        <taxon>Ascomycota</taxon>
        <taxon>Pezizomycotina</taxon>
        <taxon>Sordariomycetes</taxon>
        <taxon>Xylariomycetidae</taxon>
        <taxon>Xylariales</taxon>
        <taxon>Xylariaceae</taxon>
        <taxon>Xylaria</taxon>
    </lineage>
</organism>
<accession>A0A439D920</accession>
<proteinExistence type="predicted"/>
<gene>
    <name evidence="3" type="ORF">EKO27_g4216</name>
</gene>
<evidence type="ECO:0000313" key="3">
    <source>
        <dbReference type="EMBL" id="RWA10901.1"/>
    </source>
</evidence>
<evidence type="ECO:0000313" key="4">
    <source>
        <dbReference type="Proteomes" id="UP000286045"/>
    </source>
</evidence>
<dbReference type="InterPro" id="IPR056002">
    <property type="entry name" value="DUF7580"/>
</dbReference>
<keyword evidence="4" id="KW-1185">Reference proteome</keyword>
<dbReference type="Pfam" id="PF24476">
    <property type="entry name" value="DUF7580"/>
    <property type="match status" value="1"/>
</dbReference>
<name>A0A439D920_9PEZI</name>
<dbReference type="EMBL" id="RYZI01000097">
    <property type="protein sequence ID" value="RWA10901.1"/>
    <property type="molecule type" value="Genomic_DNA"/>
</dbReference>
<comment type="caution">
    <text evidence="3">The sequence shown here is derived from an EMBL/GenBank/DDBJ whole genome shotgun (WGS) entry which is preliminary data.</text>
</comment>
<dbReference type="Proteomes" id="UP000286045">
    <property type="component" value="Unassembled WGS sequence"/>
</dbReference>
<evidence type="ECO:0000256" key="1">
    <source>
        <dbReference type="SAM" id="Phobius"/>
    </source>
</evidence>
<keyword evidence="1" id="KW-0812">Transmembrane</keyword>